<evidence type="ECO:0000313" key="4">
    <source>
        <dbReference type="Proteomes" id="UP000001402"/>
    </source>
</evidence>
<protein>
    <submittedName>
        <fullName evidence="3">Putative arylformamidase (Kynurenine formamidase) (KF)</fullName>
    </submittedName>
</protein>
<evidence type="ECO:0000256" key="1">
    <source>
        <dbReference type="ARBA" id="ARBA00022801"/>
    </source>
</evidence>
<evidence type="ECO:0000259" key="2">
    <source>
        <dbReference type="Pfam" id="PF20434"/>
    </source>
</evidence>
<reference evidence="3" key="1">
    <citation type="submission" date="2010-12" db="EMBL/GenBank/DDBJ databases">
        <title>Complete sequence of Rhodopseudomonas palustris DX-1.</title>
        <authorList>
            <consortium name="US DOE Joint Genome Institute"/>
            <person name="Lucas S."/>
            <person name="Copeland A."/>
            <person name="Lapidus A."/>
            <person name="Cheng J.-F."/>
            <person name="Goodwin L."/>
            <person name="Pitluck S."/>
            <person name="Misra M."/>
            <person name="Chertkov O."/>
            <person name="Detter J.C."/>
            <person name="Han C."/>
            <person name="Tapia R."/>
            <person name="Land M."/>
            <person name="Hauser L."/>
            <person name="Kyrpides N."/>
            <person name="Ivanova N."/>
            <person name="Ovchinnikova G."/>
            <person name="Logan B."/>
            <person name="Oda Y."/>
            <person name="Harwood C."/>
            <person name="Woyke T."/>
        </authorList>
    </citation>
    <scope>NUCLEOTIDE SEQUENCE [LARGE SCALE GENOMIC DNA]</scope>
    <source>
        <strain evidence="3">DX-1</strain>
    </source>
</reference>
<dbReference type="STRING" id="652103.Rpdx1_2827"/>
<dbReference type="PANTHER" id="PTHR48081">
    <property type="entry name" value="AB HYDROLASE SUPERFAMILY PROTEIN C4A8.06C"/>
    <property type="match status" value="1"/>
</dbReference>
<organism evidence="3 4">
    <name type="scientific">Rhodopseudomonas palustris (strain DX-1)</name>
    <dbReference type="NCBI Taxonomy" id="652103"/>
    <lineage>
        <taxon>Bacteria</taxon>
        <taxon>Pseudomonadati</taxon>
        <taxon>Pseudomonadota</taxon>
        <taxon>Alphaproteobacteria</taxon>
        <taxon>Hyphomicrobiales</taxon>
        <taxon>Nitrobacteraceae</taxon>
        <taxon>Rhodopseudomonas</taxon>
    </lineage>
</organism>
<dbReference type="eggNOG" id="COG0657">
    <property type="taxonomic scope" value="Bacteria"/>
</dbReference>
<dbReference type="EMBL" id="CP002418">
    <property type="protein sequence ID" value="ADU44410.1"/>
    <property type="molecule type" value="Genomic_DNA"/>
</dbReference>
<dbReference type="KEGG" id="rpx:Rpdx1_2827"/>
<evidence type="ECO:0000313" key="3">
    <source>
        <dbReference type="EMBL" id="ADU44410.1"/>
    </source>
</evidence>
<dbReference type="SUPFAM" id="SSF53474">
    <property type="entry name" value="alpha/beta-Hydrolases"/>
    <property type="match status" value="1"/>
</dbReference>
<feature type="domain" description="BD-FAE-like" evidence="2">
    <location>
        <begin position="76"/>
        <end position="170"/>
    </location>
</feature>
<accession>E6VJG4</accession>
<dbReference type="Gene3D" id="3.40.50.1820">
    <property type="entry name" value="alpha/beta hydrolase"/>
    <property type="match status" value="1"/>
</dbReference>
<name>E6VJG4_RHOPX</name>
<dbReference type="Pfam" id="PF20434">
    <property type="entry name" value="BD-FAE"/>
    <property type="match status" value="1"/>
</dbReference>
<sequence length="283" mass="30671">MTVSTSHASRSIYRGMDRTALDAAYNNSAAVVDSPQWLDRWRDRSDTRRAGAGARLDIAYADRERTSLDYFGAGEAGAPLLVFLHGGYWQRNSKEMFSFVADGPNAHGIDVAVVGYTLAPAARLSDIVAEVDLALDVLAADTERFSFDRRKLVVSGWSAGGHLASVASAHAAVRGAVCISGIFDLEPIALCYLDEALRLDRQEVEILSPIRRTRLGMAPQSLLVGGDELPELQRQSLDYANVAARAGSPVALRILPRHHHFSILNEWSVDGALTAELLTLIGT</sequence>
<dbReference type="Proteomes" id="UP000001402">
    <property type="component" value="Chromosome"/>
</dbReference>
<dbReference type="PANTHER" id="PTHR48081:SF33">
    <property type="entry name" value="KYNURENINE FORMAMIDASE"/>
    <property type="match status" value="1"/>
</dbReference>
<dbReference type="GO" id="GO:0016787">
    <property type="term" value="F:hydrolase activity"/>
    <property type="evidence" value="ECO:0007669"/>
    <property type="project" value="UniProtKB-KW"/>
</dbReference>
<dbReference type="InterPro" id="IPR029058">
    <property type="entry name" value="AB_hydrolase_fold"/>
</dbReference>
<dbReference type="HOGENOM" id="CLU_012494_4_7_5"/>
<dbReference type="InterPro" id="IPR049492">
    <property type="entry name" value="BD-FAE-like_dom"/>
</dbReference>
<dbReference type="AlphaFoldDB" id="E6VJG4"/>
<gene>
    <name evidence="3" type="ordered locus">Rpdx1_2827</name>
</gene>
<keyword evidence="1" id="KW-0378">Hydrolase</keyword>
<proteinExistence type="predicted"/>
<dbReference type="InterPro" id="IPR050300">
    <property type="entry name" value="GDXG_lipolytic_enzyme"/>
</dbReference>